<dbReference type="NCBIfam" id="TIGR01730">
    <property type="entry name" value="RND_mfp"/>
    <property type="match status" value="1"/>
</dbReference>
<dbReference type="PANTHER" id="PTHR30469">
    <property type="entry name" value="MULTIDRUG RESISTANCE PROTEIN MDTA"/>
    <property type="match status" value="1"/>
</dbReference>
<dbReference type="Gene3D" id="2.40.30.170">
    <property type="match status" value="1"/>
</dbReference>
<comment type="similarity">
    <text evidence="1">Belongs to the membrane fusion protein (MFP) (TC 8.A.1) family.</text>
</comment>
<name>A0A6N8FJA3_9BACI</name>
<feature type="signal peptide" evidence="2">
    <location>
        <begin position="1"/>
        <end position="18"/>
    </location>
</feature>
<dbReference type="InterPro" id="IPR011053">
    <property type="entry name" value="Single_hybrid_motif"/>
</dbReference>
<feature type="domain" description="YknX-like C-terminal permuted SH3-like" evidence="4">
    <location>
        <begin position="214"/>
        <end position="279"/>
    </location>
</feature>
<evidence type="ECO:0000256" key="2">
    <source>
        <dbReference type="SAM" id="SignalP"/>
    </source>
</evidence>
<dbReference type="Gene3D" id="2.40.420.20">
    <property type="match status" value="1"/>
</dbReference>
<dbReference type="RefSeq" id="WP_155669777.1">
    <property type="nucleotide sequence ID" value="NZ_WOCA01000013.1"/>
</dbReference>
<dbReference type="InterPro" id="IPR006143">
    <property type="entry name" value="RND_pump_MFP"/>
</dbReference>
<dbReference type="Pfam" id="PF25989">
    <property type="entry name" value="YknX_C"/>
    <property type="match status" value="1"/>
</dbReference>
<organism evidence="5 6">
    <name type="scientific">Ornithinibacillus caprae</name>
    <dbReference type="NCBI Taxonomy" id="2678566"/>
    <lineage>
        <taxon>Bacteria</taxon>
        <taxon>Bacillati</taxon>
        <taxon>Bacillota</taxon>
        <taxon>Bacilli</taxon>
        <taxon>Bacillales</taxon>
        <taxon>Bacillaceae</taxon>
        <taxon>Ornithinibacillus</taxon>
    </lineage>
</organism>
<keyword evidence="2" id="KW-0732">Signal</keyword>
<dbReference type="PROSITE" id="PS51257">
    <property type="entry name" value="PROKAR_LIPOPROTEIN"/>
    <property type="match status" value="1"/>
</dbReference>
<evidence type="ECO:0000259" key="4">
    <source>
        <dbReference type="Pfam" id="PF25989"/>
    </source>
</evidence>
<proteinExistence type="inferred from homology"/>
<dbReference type="SUPFAM" id="SSF51230">
    <property type="entry name" value="Single hybrid motif"/>
    <property type="match status" value="1"/>
</dbReference>
<dbReference type="Pfam" id="PF00364">
    <property type="entry name" value="Biotin_lipoyl"/>
    <property type="match status" value="1"/>
</dbReference>
<dbReference type="EMBL" id="WOCA01000013">
    <property type="protein sequence ID" value="MUK89690.1"/>
    <property type="molecule type" value="Genomic_DNA"/>
</dbReference>
<protein>
    <submittedName>
        <fullName evidence="5">Efflux RND transporter periplasmic adaptor subunit</fullName>
    </submittedName>
</protein>
<sequence length="286" mass="30645">MKKLMIIAGILLIGLLTACTEEDQSNEEEQERVAPVEIAEATEGDLVVESSLFGRTAPNSMTPIMLQNPGEIDVLEVEDGDMVEEDDLIATILTPAGKQNVYAAKDGKIVNLEAEEGAMVSNSDPLAMIADMDTMKLQFNVTADMLSHIEKGDTFTAIINGTEYEAEVSKVGQMPNDTGLYAVEASVDNEEGDIVTGVVAQMNVPVSRVENTILVPTAAIVDESDETFVYIVTDDQAVKTTVTIKETQSEQTAIEGDIAEGDQIVVNGQLLLSDGTKVDIIEESGE</sequence>
<dbReference type="GO" id="GO:0015562">
    <property type="term" value="F:efflux transmembrane transporter activity"/>
    <property type="evidence" value="ECO:0007669"/>
    <property type="project" value="TreeGrafter"/>
</dbReference>
<gene>
    <name evidence="5" type="ORF">GMD78_15075</name>
</gene>
<evidence type="ECO:0000313" key="5">
    <source>
        <dbReference type="EMBL" id="MUK89690.1"/>
    </source>
</evidence>
<dbReference type="InterPro" id="IPR000089">
    <property type="entry name" value="Biotin_lipoyl"/>
</dbReference>
<dbReference type="InterPro" id="IPR058637">
    <property type="entry name" value="YknX-like_C"/>
</dbReference>
<evidence type="ECO:0000313" key="6">
    <source>
        <dbReference type="Proteomes" id="UP000469125"/>
    </source>
</evidence>
<dbReference type="PANTHER" id="PTHR30469:SF11">
    <property type="entry name" value="BLL4320 PROTEIN"/>
    <property type="match status" value="1"/>
</dbReference>
<feature type="domain" description="Lipoyl-binding" evidence="3">
    <location>
        <begin position="75"/>
        <end position="129"/>
    </location>
</feature>
<comment type="caution">
    <text evidence="5">The sequence shown here is derived from an EMBL/GenBank/DDBJ whole genome shotgun (WGS) entry which is preliminary data.</text>
</comment>
<dbReference type="AlphaFoldDB" id="A0A6N8FJA3"/>
<dbReference type="GO" id="GO:1990281">
    <property type="term" value="C:efflux pump complex"/>
    <property type="evidence" value="ECO:0007669"/>
    <property type="project" value="TreeGrafter"/>
</dbReference>
<reference evidence="5 6" key="1">
    <citation type="submission" date="2019-11" db="EMBL/GenBank/DDBJ databases">
        <authorList>
            <person name="Li X."/>
        </authorList>
    </citation>
    <scope>NUCLEOTIDE SEQUENCE [LARGE SCALE GENOMIC DNA]</scope>
    <source>
        <strain evidence="5 6">L9</strain>
    </source>
</reference>
<feature type="chain" id="PRO_5039421501" evidence="2">
    <location>
        <begin position="19"/>
        <end position="286"/>
    </location>
</feature>
<evidence type="ECO:0000256" key="1">
    <source>
        <dbReference type="ARBA" id="ARBA00009477"/>
    </source>
</evidence>
<accession>A0A6N8FJA3</accession>
<dbReference type="Proteomes" id="UP000469125">
    <property type="component" value="Unassembled WGS sequence"/>
</dbReference>
<keyword evidence="6" id="KW-1185">Reference proteome</keyword>
<evidence type="ECO:0000259" key="3">
    <source>
        <dbReference type="Pfam" id="PF00364"/>
    </source>
</evidence>